<dbReference type="RefSeq" id="WP_058478717.1">
    <property type="nucleotide sequence ID" value="NZ_CAAAIO010000009.1"/>
</dbReference>
<evidence type="ECO:0000313" key="1">
    <source>
        <dbReference type="EMBL" id="KTD70280.1"/>
    </source>
</evidence>
<protein>
    <submittedName>
        <fullName evidence="2">Uncharacterized protein</fullName>
    </submittedName>
</protein>
<gene>
    <name evidence="1" type="ORF">Lstg_3282</name>
    <name evidence="2" type="ORF">NCTC11991_02630</name>
</gene>
<dbReference type="Proteomes" id="UP000255110">
    <property type="component" value="Unassembled WGS sequence"/>
</dbReference>
<name>A0A378LBB1_9GAMM</name>
<sequence>MTSKNTIRDLVNCLLTKDSKISPHTPSSIAESSGLEVPYHHPLREEAKNIPLEGEPSLKDAQQLAKGFLGYDKCAPTAGKEALQDLDSYIKSAPDNSYNPGVQTP</sequence>
<evidence type="ECO:0000313" key="2">
    <source>
        <dbReference type="EMBL" id="STY24014.1"/>
    </source>
</evidence>
<dbReference type="Proteomes" id="UP000054820">
    <property type="component" value="Unassembled WGS sequence"/>
</dbReference>
<evidence type="ECO:0000313" key="3">
    <source>
        <dbReference type="Proteomes" id="UP000054820"/>
    </source>
</evidence>
<keyword evidence="3" id="KW-1185">Reference proteome</keyword>
<reference evidence="2 4" key="2">
    <citation type="submission" date="2018-06" db="EMBL/GenBank/DDBJ databases">
        <authorList>
            <consortium name="Pathogen Informatics"/>
            <person name="Doyle S."/>
        </authorList>
    </citation>
    <scope>NUCLEOTIDE SEQUENCE [LARGE SCALE GENOMIC DNA]</scope>
    <source>
        <strain evidence="2 4">NCTC11991</strain>
    </source>
</reference>
<accession>A0A378LBB1</accession>
<reference evidence="1 3" key="1">
    <citation type="submission" date="2015-11" db="EMBL/GenBank/DDBJ databases">
        <title>Genomic analysis of 38 Legionella species identifies large and diverse effector repertoires.</title>
        <authorList>
            <person name="Burstein D."/>
            <person name="Amaro F."/>
            <person name="Zusman T."/>
            <person name="Lifshitz Z."/>
            <person name="Cohen O."/>
            <person name="Gilbert J.A."/>
            <person name="Pupko T."/>
            <person name="Shuman H.A."/>
            <person name="Segal G."/>
        </authorList>
    </citation>
    <scope>NUCLEOTIDE SEQUENCE [LARGE SCALE GENOMIC DNA]</scope>
    <source>
        <strain evidence="1 3">SC-18-C9</strain>
    </source>
</reference>
<organism evidence="2 4">
    <name type="scientific">Legionella steigerwaltii</name>
    <dbReference type="NCBI Taxonomy" id="460"/>
    <lineage>
        <taxon>Bacteria</taxon>
        <taxon>Pseudomonadati</taxon>
        <taxon>Pseudomonadota</taxon>
        <taxon>Gammaproteobacteria</taxon>
        <taxon>Legionellales</taxon>
        <taxon>Legionellaceae</taxon>
        <taxon>Legionella</taxon>
    </lineage>
</organism>
<dbReference type="AlphaFoldDB" id="A0A378LBB1"/>
<evidence type="ECO:0000313" key="4">
    <source>
        <dbReference type="Proteomes" id="UP000255110"/>
    </source>
</evidence>
<dbReference type="EMBL" id="LNYZ01000042">
    <property type="protein sequence ID" value="KTD70280.1"/>
    <property type="molecule type" value="Genomic_DNA"/>
</dbReference>
<dbReference type="EMBL" id="UGOY01000001">
    <property type="protein sequence ID" value="STY24014.1"/>
    <property type="molecule type" value="Genomic_DNA"/>
</dbReference>
<proteinExistence type="predicted"/>